<organism evidence="1 2">
    <name type="scientific">Zobellia galactanivorans (strain DSM 12802 / CCUG 47099 / CIP 106680 / NCIMB 13871 / Dsij)</name>
    <dbReference type="NCBI Taxonomy" id="63186"/>
    <lineage>
        <taxon>Bacteria</taxon>
        <taxon>Pseudomonadati</taxon>
        <taxon>Bacteroidota</taxon>
        <taxon>Flavobacteriia</taxon>
        <taxon>Flavobacteriales</taxon>
        <taxon>Flavobacteriaceae</taxon>
        <taxon>Zobellia</taxon>
    </lineage>
</organism>
<protein>
    <recommendedName>
        <fullName evidence="3">DUF354 domain-containing protein</fullName>
    </recommendedName>
</protein>
<dbReference type="STRING" id="63186.ZOBELLIA_1983"/>
<dbReference type="PANTHER" id="PTHR39662">
    <property type="entry name" value="DUF354 DOMAIN-CONTAINING PROTEIN-RELATED"/>
    <property type="match status" value="1"/>
</dbReference>
<sequence>MSFENEKTKMKKVLIDIYHLPQYNMFRNTIRNFDPSEVDIYCVNRGKLLPVIQYELPEYNIICIGDYRHNKGMYSMVFKIIVPRLWKLFRLIKSSKYRYVITAHYQANFIAKLKGIPNVAFIDDPRRFVFPLLKFSADDVYLPPFEKKFEGVKYFNALKEWSYLSPKYFKPQISALEEYGLAPKEYIFIREVSTETSNYLSQETGAILSISANFPTTLKVVLSLENKELVDKFPKSWIILKEPVKDIHSLMYYSQVVISSGDSVAREGAMLGVPSIYAGIRDMPANVIMMKKGMLLKLHPSEIVETVAKMRSGELTFPEPDVFRQELLEEWDDVTTLLLDKLK</sequence>
<dbReference type="SUPFAM" id="SSF53756">
    <property type="entry name" value="UDP-Glycosyltransferase/glycogen phosphorylase"/>
    <property type="match status" value="1"/>
</dbReference>
<proteinExistence type="predicted"/>
<dbReference type="EMBL" id="FP476056">
    <property type="protein sequence ID" value="CAZ96054.1"/>
    <property type="molecule type" value="Genomic_DNA"/>
</dbReference>
<dbReference type="KEGG" id="zga:ZOBELLIA_1983"/>
<evidence type="ECO:0000313" key="1">
    <source>
        <dbReference type="EMBL" id="CAZ96054.1"/>
    </source>
</evidence>
<keyword evidence="2" id="KW-1185">Reference proteome</keyword>
<dbReference type="PANTHER" id="PTHR39662:SF1">
    <property type="entry name" value="DUF354 DOMAIN-CONTAINING PROTEIN"/>
    <property type="match status" value="1"/>
</dbReference>
<dbReference type="HOGENOM" id="CLU_808070_0_0_10"/>
<gene>
    <name evidence="1" type="ordered locus">zobellia_1983</name>
</gene>
<reference evidence="1 2" key="2">
    <citation type="journal article" date="2012" name="Environ. Microbiol.">
        <title>Characterization of the first alginolytic operons in a marine bacterium: from their emergence in marine Flavobacteriia to their independent transfers to marine Proteobacteria and human gut Bacteroides.</title>
        <authorList>
            <person name="Thomas F."/>
            <person name="Barbeyron T."/>
            <person name="Tonon T."/>
            <person name="Genicot S."/>
            <person name="Czjzek M."/>
            <person name="Michel G."/>
        </authorList>
    </citation>
    <scope>NUCLEOTIDE SEQUENCE [LARGE SCALE GENOMIC DNA]</scope>
    <source>
        <strain evidence="2">DSM 12802 / CCUG 47099 / CIP 106680 / NCIMB 13871 / Dsij</strain>
    </source>
</reference>
<evidence type="ECO:0000313" key="2">
    <source>
        <dbReference type="Proteomes" id="UP000008898"/>
    </source>
</evidence>
<reference evidence="2" key="1">
    <citation type="submission" date="2009-07" db="EMBL/GenBank/DDBJ databases">
        <title>Complete genome sequence of Zobellia galactanivorans Dsij.</title>
        <authorList>
            <consortium name="Genoscope - CEA"/>
        </authorList>
    </citation>
    <scope>NUCLEOTIDE SEQUENCE [LARGE SCALE GENOMIC DNA]</scope>
    <source>
        <strain evidence="2">DSM 12802 / CCUG 47099 / CIP 106680 / NCIMB 13871 / Dsij</strain>
    </source>
</reference>
<accession>G0LBF8</accession>
<name>G0LBF8_ZOBGA</name>
<dbReference type="AlphaFoldDB" id="G0LBF8"/>
<dbReference type="Pfam" id="PF04007">
    <property type="entry name" value="DUF354"/>
    <property type="match status" value="1"/>
</dbReference>
<dbReference type="InterPro" id="IPR007152">
    <property type="entry name" value="DUF354"/>
</dbReference>
<dbReference type="Proteomes" id="UP000008898">
    <property type="component" value="Chromosome"/>
</dbReference>
<dbReference type="PATRIC" id="fig|63186.3.peg.1952"/>
<evidence type="ECO:0008006" key="3">
    <source>
        <dbReference type="Google" id="ProtNLM"/>
    </source>
</evidence>